<evidence type="ECO:0000259" key="3">
    <source>
        <dbReference type="PROSITE" id="PS50937"/>
    </source>
</evidence>
<name>A0A143Z1F2_9LACT</name>
<reference evidence="4 7" key="1">
    <citation type="submission" date="2016-02" db="EMBL/GenBank/DDBJ databases">
        <authorList>
            <person name="Strepis N."/>
        </authorList>
    </citation>
    <scope>NUCLEOTIDE SEQUENCE [LARGE SCALE GENOMIC DNA]</scope>
    <source>
        <strain evidence="4">Trichococcus flocculiformis</strain>
    </source>
</reference>
<evidence type="ECO:0000256" key="1">
    <source>
        <dbReference type="ARBA" id="ARBA00023125"/>
    </source>
</evidence>
<evidence type="ECO:0000313" key="4">
    <source>
        <dbReference type="EMBL" id="CZR00890.1"/>
    </source>
</evidence>
<dbReference type="GO" id="GO:0003700">
    <property type="term" value="F:DNA-binding transcription factor activity"/>
    <property type="evidence" value="ECO:0007669"/>
    <property type="project" value="InterPro"/>
</dbReference>
<gene>
    <name evidence="5" type="ORF">GX662_12685</name>
    <name evidence="6" type="ORF">SAMN04488507_10682</name>
    <name evidence="4" type="ORF">TFLO_2579</name>
</gene>
<dbReference type="Proteomes" id="UP000199686">
    <property type="component" value="Unassembled WGS sequence"/>
</dbReference>
<dbReference type="EMBL" id="FOQC01000068">
    <property type="protein sequence ID" value="SFI18513.1"/>
    <property type="molecule type" value="Genomic_DNA"/>
</dbReference>
<dbReference type="Proteomes" id="UP000195947">
    <property type="component" value="Unassembled WGS sequence"/>
</dbReference>
<reference evidence="5 9" key="3">
    <citation type="journal article" date="2020" name="Biotechnol. Biofuels">
        <title>New insights from the biogas microbiome by comprehensive genome-resolved metagenomics of nearly 1600 species originating from multiple anaerobic digesters.</title>
        <authorList>
            <person name="Campanaro S."/>
            <person name="Treu L."/>
            <person name="Rodriguez-R L.M."/>
            <person name="Kovalovszki A."/>
            <person name="Ziels R.M."/>
            <person name="Maus I."/>
            <person name="Zhu X."/>
            <person name="Kougias P.G."/>
            <person name="Basile A."/>
            <person name="Luo G."/>
            <person name="Schluter A."/>
            <person name="Konstantinidis K.T."/>
            <person name="Angelidaki I."/>
        </authorList>
    </citation>
    <scope>NUCLEOTIDE SEQUENCE [LARGE SCALE GENOMIC DNA]</scope>
    <source>
        <strain evidence="5">AS07pgkLD_105</strain>
    </source>
</reference>
<evidence type="ECO:0000313" key="5">
    <source>
        <dbReference type="EMBL" id="NLD33089.1"/>
    </source>
</evidence>
<evidence type="ECO:0000313" key="7">
    <source>
        <dbReference type="Proteomes" id="UP000195947"/>
    </source>
</evidence>
<dbReference type="InterPro" id="IPR047057">
    <property type="entry name" value="MerR_fam"/>
</dbReference>
<dbReference type="SUPFAM" id="SSF46955">
    <property type="entry name" value="Putative DNA-binding domain"/>
    <property type="match status" value="1"/>
</dbReference>
<feature type="domain" description="HTH merR-type" evidence="3">
    <location>
        <begin position="1"/>
        <end position="70"/>
    </location>
</feature>
<dbReference type="OrthoDB" id="6006at2"/>
<dbReference type="SMART" id="SM00422">
    <property type="entry name" value="HTH_MERR"/>
    <property type="match status" value="1"/>
</dbReference>
<dbReference type="PRINTS" id="PR00040">
    <property type="entry name" value="HTHMERR"/>
</dbReference>
<reference evidence="6 8" key="2">
    <citation type="submission" date="2016-10" db="EMBL/GenBank/DDBJ databases">
        <authorList>
            <person name="Varghese N."/>
            <person name="Submissions S."/>
        </authorList>
    </citation>
    <scope>NUCLEOTIDE SEQUENCE [LARGE SCALE GENOMIC DNA]</scope>
    <source>
        <strain evidence="6 8">DSM 2094</strain>
    </source>
</reference>
<comment type="caution">
    <text evidence="6">The sequence shown here is derived from an EMBL/GenBank/DDBJ whole genome shotgun (WGS) entry which is preliminary data.</text>
</comment>
<dbReference type="Pfam" id="PF13411">
    <property type="entry name" value="MerR_1"/>
    <property type="match status" value="1"/>
</dbReference>
<evidence type="ECO:0000256" key="2">
    <source>
        <dbReference type="SAM" id="Coils"/>
    </source>
</evidence>
<dbReference type="Proteomes" id="UP000589373">
    <property type="component" value="Unassembled WGS sequence"/>
</dbReference>
<dbReference type="EMBL" id="FJMZ01000039">
    <property type="protein sequence ID" value="CZR00890.1"/>
    <property type="molecule type" value="Genomic_DNA"/>
</dbReference>
<sequence>MSYSIGEFSKMIGLPVSTLRYYENEGLLKPDRDENNLRVYTDQDLKWVTFLLHLKGTGMSMAELKQYTIWRAEGDATMLERMELLEKRRRLLEKDIQALMHNLEVIENKIDFYEERLAGNKDSMISQVEAEKEKSTK</sequence>
<evidence type="ECO:0000313" key="9">
    <source>
        <dbReference type="Proteomes" id="UP000589373"/>
    </source>
</evidence>
<evidence type="ECO:0000313" key="6">
    <source>
        <dbReference type="EMBL" id="SFI18513.1"/>
    </source>
</evidence>
<dbReference type="AlphaFoldDB" id="A0A143Z1F2"/>
<dbReference type="RefSeq" id="WP_086990241.1">
    <property type="nucleotide sequence ID" value="NZ_FJMZ01000039.1"/>
</dbReference>
<dbReference type="EMBL" id="JAAZCD010000293">
    <property type="protein sequence ID" value="NLD33089.1"/>
    <property type="molecule type" value="Genomic_DNA"/>
</dbReference>
<dbReference type="CDD" id="cd01109">
    <property type="entry name" value="HTH_YyaN"/>
    <property type="match status" value="1"/>
</dbReference>
<dbReference type="InterPro" id="IPR009061">
    <property type="entry name" value="DNA-bd_dom_put_sf"/>
</dbReference>
<dbReference type="InterPro" id="IPR000551">
    <property type="entry name" value="MerR-type_HTH_dom"/>
</dbReference>
<dbReference type="Gene3D" id="1.10.1660.10">
    <property type="match status" value="1"/>
</dbReference>
<proteinExistence type="predicted"/>
<keyword evidence="7" id="KW-1185">Reference proteome</keyword>
<dbReference type="PANTHER" id="PTHR30204:SF98">
    <property type="entry name" value="HTH-TYPE TRANSCRIPTIONAL REGULATOR ADHR"/>
    <property type="match status" value="1"/>
</dbReference>
<dbReference type="PANTHER" id="PTHR30204">
    <property type="entry name" value="REDOX-CYCLING DRUG-SENSING TRANSCRIPTIONAL ACTIVATOR SOXR"/>
    <property type="match status" value="1"/>
</dbReference>
<dbReference type="GO" id="GO:0003677">
    <property type="term" value="F:DNA binding"/>
    <property type="evidence" value="ECO:0007669"/>
    <property type="project" value="UniProtKB-KW"/>
</dbReference>
<dbReference type="PROSITE" id="PS50937">
    <property type="entry name" value="HTH_MERR_2"/>
    <property type="match status" value="1"/>
</dbReference>
<accession>A0A143Z1F2</accession>
<protein>
    <submittedName>
        <fullName evidence="6">DNA-binding transcriptional regulator, MerR family</fullName>
    </submittedName>
    <submittedName>
        <fullName evidence="5">MerR family transcriptional regulator</fullName>
    </submittedName>
    <submittedName>
        <fullName evidence="4">Merr bacterial regulatory protein hth signature</fullName>
    </submittedName>
</protein>
<keyword evidence="2" id="KW-0175">Coiled coil</keyword>
<organism evidence="6 8">
    <name type="scientific">Trichococcus flocculiformis</name>
    <dbReference type="NCBI Taxonomy" id="82803"/>
    <lineage>
        <taxon>Bacteria</taxon>
        <taxon>Bacillati</taxon>
        <taxon>Bacillota</taxon>
        <taxon>Bacilli</taxon>
        <taxon>Lactobacillales</taxon>
        <taxon>Carnobacteriaceae</taxon>
        <taxon>Trichococcus</taxon>
    </lineage>
</organism>
<feature type="coiled-coil region" evidence="2">
    <location>
        <begin position="82"/>
        <end position="123"/>
    </location>
</feature>
<keyword evidence="1 6" id="KW-0238">DNA-binding</keyword>
<evidence type="ECO:0000313" key="8">
    <source>
        <dbReference type="Proteomes" id="UP000199686"/>
    </source>
</evidence>